<dbReference type="GeneID" id="31366467"/>
<dbReference type="PANTHER" id="PTHR46586">
    <property type="entry name" value="ANKYRIN REPEAT-CONTAINING PROTEIN"/>
    <property type="match status" value="1"/>
</dbReference>
<dbReference type="AlphaFoldDB" id="D3BSM9"/>
<dbReference type="InterPro" id="IPR002110">
    <property type="entry name" value="Ankyrin_rpt"/>
</dbReference>
<evidence type="ECO:0008006" key="4">
    <source>
        <dbReference type="Google" id="ProtNLM"/>
    </source>
</evidence>
<dbReference type="Gene3D" id="1.25.40.20">
    <property type="entry name" value="Ankyrin repeat-containing domain"/>
    <property type="match status" value="3"/>
</dbReference>
<dbReference type="InterPro" id="IPR036770">
    <property type="entry name" value="Ankyrin_rpt-contain_sf"/>
</dbReference>
<keyword evidence="3" id="KW-1185">Reference proteome</keyword>
<protein>
    <recommendedName>
        <fullName evidence="4">Ankyrin repeat-containing protein</fullName>
    </recommendedName>
</protein>
<evidence type="ECO:0000313" key="3">
    <source>
        <dbReference type="Proteomes" id="UP000001396"/>
    </source>
</evidence>
<dbReference type="Proteomes" id="UP000001396">
    <property type="component" value="Unassembled WGS sequence"/>
</dbReference>
<dbReference type="SMART" id="SM00248">
    <property type="entry name" value="ANK"/>
    <property type="match status" value="7"/>
</dbReference>
<organism evidence="2 3">
    <name type="scientific">Heterostelium pallidum (strain ATCC 26659 / Pp 5 / PN500)</name>
    <name type="common">Cellular slime mold</name>
    <name type="synonym">Polysphondylium pallidum</name>
    <dbReference type="NCBI Taxonomy" id="670386"/>
    <lineage>
        <taxon>Eukaryota</taxon>
        <taxon>Amoebozoa</taxon>
        <taxon>Evosea</taxon>
        <taxon>Eumycetozoa</taxon>
        <taxon>Dictyostelia</taxon>
        <taxon>Acytosteliales</taxon>
        <taxon>Acytosteliaceae</taxon>
        <taxon>Heterostelium</taxon>
    </lineage>
</organism>
<dbReference type="EMBL" id="ADBJ01000054">
    <property type="protein sequence ID" value="EFA75494.1"/>
    <property type="molecule type" value="Genomic_DNA"/>
</dbReference>
<dbReference type="RefSeq" id="XP_020427628.1">
    <property type="nucleotide sequence ID" value="XM_020581758.1"/>
</dbReference>
<reference evidence="2 3" key="1">
    <citation type="journal article" date="2011" name="Genome Res.">
        <title>Phylogeny-wide analysis of social amoeba genomes highlights ancient origins for complex intercellular communication.</title>
        <authorList>
            <person name="Heidel A.J."/>
            <person name="Lawal H.M."/>
            <person name="Felder M."/>
            <person name="Schilde C."/>
            <person name="Helps N.R."/>
            <person name="Tunggal B."/>
            <person name="Rivero F."/>
            <person name="John U."/>
            <person name="Schleicher M."/>
            <person name="Eichinger L."/>
            <person name="Platzer M."/>
            <person name="Noegel A.A."/>
            <person name="Schaap P."/>
            <person name="Gloeckner G."/>
        </authorList>
    </citation>
    <scope>NUCLEOTIDE SEQUENCE [LARGE SCALE GENOMIC DNA]</scope>
    <source>
        <strain evidence="3">ATCC 26659 / Pp 5 / PN500</strain>
    </source>
</reference>
<name>D3BSM9_HETP5</name>
<evidence type="ECO:0000256" key="1">
    <source>
        <dbReference type="SAM" id="MobiDB-lite"/>
    </source>
</evidence>
<feature type="region of interest" description="Disordered" evidence="1">
    <location>
        <begin position="1"/>
        <end position="26"/>
    </location>
</feature>
<evidence type="ECO:0000313" key="2">
    <source>
        <dbReference type="EMBL" id="EFA75494.1"/>
    </source>
</evidence>
<feature type="compositionally biased region" description="Low complexity" evidence="1">
    <location>
        <begin position="7"/>
        <end position="26"/>
    </location>
</feature>
<gene>
    <name evidence="2" type="ORF">PPL_10998</name>
</gene>
<dbReference type="SUPFAM" id="SSF48403">
    <property type="entry name" value="Ankyrin repeat"/>
    <property type="match status" value="2"/>
</dbReference>
<dbReference type="InterPro" id="IPR052050">
    <property type="entry name" value="SecEffector_AnkRepeat"/>
</dbReference>
<sequence length="686" mass="78184">MNCDQLQQSNNSNNSNNNNNNNQNQNQNQNNNLFFKIFRNSILKNKLFDQIKWIGDTLRVAKDSVEIYSWLELIERPCQLIRYGYFEEFKTVLARVLSDRVLYRRPIEEFARSLVVAGAIGKLEFIQLVNECHRDILYDSVIILTTQNAIAQGHFHIVKYLHDNDLSLGFTSLSINMAAKYNRLDILEFLHRYRFDDCTEEAMDVAASNGHLHVVRWLHQNRTEGCSKLALDMAASKGYLEIVQFLHENRTEGSTEKALDWAASNGHIDIVKYLHKNRTEPCSIRAMNQVAAGGHTEIFKFLHRNRTEGYSSVAFRNACLNGHSEIIHYILQNQMFKSINDYDLEMVTVTGDLELIKSLHSLGFRPNGAIDTACAHGYLEILEYFTSIQMQGCTVKSMDLSAANGHLEIVKYLHNHRTEGCTTRALDAAATNGHLAIVEFLHSCRTEGCLRSTLGTATANGHVKVVKFLAENCTDCNKFGALNIAALHGRLDLVTYLLENIHQQMESRHLPISPNEHLYFINGSIEEAAKKGHLDIVRYLFEQYKIVERKAIAGGAVSASTFSNNQVRRYSDYLVIKYTIENHQSKFTYNALHESVKFGMLETFKLLYANRHLGINLNDDAIEQLVLGSSKYISIIDYYLSQKPTQQNDHNTSASLSSANPNSKSNGFLKRLQYKIEKFQFRLIIN</sequence>
<comment type="caution">
    <text evidence="2">The sequence shown here is derived from an EMBL/GenBank/DDBJ whole genome shotgun (WGS) entry which is preliminary data.</text>
</comment>
<proteinExistence type="predicted"/>
<dbReference type="Pfam" id="PF12796">
    <property type="entry name" value="Ank_2"/>
    <property type="match status" value="2"/>
</dbReference>
<dbReference type="InParanoid" id="D3BSM9"/>
<dbReference type="PANTHER" id="PTHR46586:SF3">
    <property type="entry name" value="ANKYRIN REPEAT-CONTAINING PROTEIN"/>
    <property type="match status" value="1"/>
</dbReference>
<accession>D3BSM9</accession>